<dbReference type="CDD" id="cd07067">
    <property type="entry name" value="HP_PGM_like"/>
    <property type="match status" value="1"/>
</dbReference>
<dbReference type="PANTHER" id="PTHR48100:SF15">
    <property type="entry name" value="SEDOHEPTULOSE 1,7-BISPHOSPHATASE"/>
    <property type="match status" value="1"/>
</dbReference>
<dbReference type="Pfam" id="PF00300">
    <property type="entry name" value="His_Phos_1"/>
    <property type="match status" value="1"/>
</dbReference>
<dbReference type="Proteomes" id="UP001447188">
    <property type="component" value="Unassembled WGS sequence"/>
</dbReference>
<name>A0ABR3GG84_9PEZI</name>
<dbReference type="SUPFAM" id="SSF53254">
    <property type="entry name" value="Phosphoglycerate mutase-like"/>
    <property type="match status" value="1"/>
</dbReference>
<evidence type="ECO:0000313" key="1">
    <source>
        <dbReference type="EMBL" id="KAL0634940.1"/>
    </source>
</evidence>
<sequence length="210" mass="23187">MATPRVFLARHGETEWTINGRHTGTSEIPLTPRGESQVLASSRSLLGPGRLIDPSRLSHVFVSPRIRAARTYSLLLPAGAPANTTVNTDERLAEWGYGMYEGWFPAQIRENRKSRGLDADRPFDIWRDGCEDGADGSKGESAAEVKHRLDTLIAEIKTLQGPHMRDGKGVDVLLVSHGHLLRAFTKRWLGLELDFPIQMILEPGGIATLT</sequence>
<dbReference type="InterPro" id="IPR050275">
    <property type="entry name" value="PGM_Phosphatase"/>
</dbReference>
<evidence type="ECO:0008006" key="3">
    <source>
        <dbReference type="Google" id="ProtNLM"/>
    </source>
</evidence>
<dbReference type="InterPro" id="IPR013078">
    <property type="entry name" value="His_Pase_superF_clade-1"/>
</dbReference>
<dbReference type="InterPro" id="IPR029033">
    <property type="entry name" value="His_PPase_superfam"/>
</dbReference>
<comment type="caution">
    <text evidence="1">The sequence shown here is derived from an EMBL/GenBank/DDBJ whole genome shotgun (WGS) entry which is preliminary data.</text>
</comment>
<gene>
    <name evidence="1" type="ORF">Q9L58_006134</name>
</gene>
<dbReference type="EMBL" id="JBBBZM010000081">
    <property type="protein sequence ID" value="KAL0634940.1"/>
    <property type="molecule type" value="Genomic_DNA"/>
</dbReference>
<accession>A0ABR3GG84</accession>
<dbReference type="PANTHER" id="PTHR48100">
    <property type="entry name" value="BROAD-SPECIFICITY PHOSPHATASE YOR283W-RELATED"/>
    <property type="match status" value="1"/>
</dbReference>
<organism evidence="1 2">
    <name type="scientific">Discina gigas</name>
    <dbReference type="NCBI Taxonomy" id="1032678"/>
    <lineage>
        <taxon>Eukaryota</taxon>
        <taxon>Fungi</taxon>
        <taxon>Dikarya</taxon>
        <taxon>Ascomycota</taxon>
        <taxon>Pezizomycotina</taxon>
        <taxon>Pezizomycetes</taxon>
        <taxon>Pezizales</taxon>
        <taxon>Discinaceae</taxon>
        <taxon>Discina</taxon>
    </lineage>
</organism>
<dbReference type="Gene3D" id="3.40.50.1240">
    <property type="entry name" value="Phosphoglycerate mutase-like"/>
    <property type="match status" value="1"/>
</dbReference>
<evidence type="ECO:0000313" key="2">
    <source>
        <dbReference type="Proteomes" id="UP001447188"/>
    </source>
</evidence>
<proteinExistence type="predicted"/>
<keyword evidence="2" id="KW-1185">Reference proteome</keyword>
<dbReference type="SMART" id="SM00855">
    <property type="entry name" value="PGAM"/>
    <property type="match status" value="1"/>
</dbReference>
<protein>
    <recommendedName>
        <fullName evidence="3">Phosphoglycerate mutase</fullName>
    </recommendedName>
</protein>
<reference evidence="1 2" key="1">
    <citation type="submission" date="2024-02" db="EMBL/GenBank/DDBJ databases">
        <title>Discinaceae phylogenomics.</title>
        <authorList>
            <person name="Dirks A.C."/>
            <person name="James T.Y."/>
        </authorList>
    </citation>
    <scope>NUCLEOTIDE SEQUENCE [LARGE SCALE GENOMIC DNA]</scope>
    <source>
        <strain evidence="1 2">ACD0624</strain>
    </source>
</reference>